<accession>A0A6A3V897</accession>
<evidence type="ECO:0000313" key="4">
    <source>
        <dbReference type="EMBL" id="KAE9140014.1"/>
    </source>
</evidence>
<evidence type="ECO:0000313" key="3">
    <source>
        <dbReference type="EMBL" id="KAE9139473.1"/>
    </source>
</evidence>
<dbReference type="Proteomes" id="UP000441208">
    <property type="component" value="Unassembled WGS sequence"/>
</dbReference>
<keyword evidence="12" id="KW-1185">Reference proteome</keyword>
<dbReference type="Proteomes" id="UP000429523">
    <property type="component" value="Unassembled WGS sequence"/>
</dbReference>
<dbReference type="EMBL" id="QXFY01000067">
    <property type="protein sequence ID" value="KAE9358947.1"/>
    <property type="molecule type" value="Genomic_DNA"/>
</dbReference>
<dbReference type="EMBL" id="QXGF01000007">
    <property type="protein sequence ID" value="KAE8950082.1"/>
    <property type="molecule type" value="Genomic_DNA"/>
</dbReference>
<reference evidence="11 12" key="1">
    <citation type="submission" date="2018-08" db="EMBL/GenBank/DDBJ databases">
        <title>Genomic investigation of the strawberry pathogen Phytophthora fragariae indicates pathogenicity is determined by transcriptional variation in three key races.</title>
        <authorList>
            <person name="Adams T.M."/>
            <person name="Armitage A.D."/>
            <person name="Sobczyk M.K."/>
            <person name="Bates H.J."/>
            <person name="Dunwell J.M."/>
            <person name="Nellist C.F."/>
            <person name="Harrison R.J."/>
        </authorList>
    </citation>
    <scope>NUCLEOTIDE SEQUENCE [LARGE SCALE GENOMIC DNA]</scope>
    <source>
        <strain evidence="9 13">A4</strain>
        <strain evidence="8 14">BC-1</strain>
        <strain evidence="7 17">BC-23</strain>
        <strain evidence="6 12">NOV-27</strain>
        <strain evidence="5 15">NOV-5</strain>
        <strain evidence="3 16">NOV-71</strain>
        <strain evidence="10 18">NOV-77</strain>
        <strain evidence="2 11">NOV-9</strain>
        <strain evidence="4 19">ONT-3</strain>
    </source>
</reference>
<evidence type="ECO:0000313" key="10">
    <source>
        <dbReference type="EMBL" id="KAE9358947.1"/>
    </source>
</evidence>
<organism evidence="5 15">
    <name type="scientific">Phytophthora fragariae</name>
    <dbReference type="NCBI Taxonomy" id="53985"/>
    <lineage>
        <taxon>Eukaryota</taxon>
        <taxon>Sar</taxon>
        <taxon>Stramenopiles</taxon>
        <taxon>Oomycota</taxon>
        <taxon>Peronosporomycetes</taxon>
        <taxon>Peronosporales</taxon>
        <taxon>Peronosporaceae</taxon>
        <taxon>Phytophthora</taxon>
    </lineage>
</organism>
<evidence type="ECO:0000313" key="12">
    <source>
        <dbReference type="Proteomes" id="UP000433483"/>
    </source>
</evidence>
<evidence type="ECO:0000313" key="5">
    <source>
        <dbReference type="EMBL" id="KAE9155831.1"/>
    </source>
</evidence>
<evidence type="ECO:0000313" key="17">
    <source>
        <dbReference type="Proteomes" id="UP000476176"/>
    </source>
</evidence>
<dbReference type="Proteomes" id="UP000476176">
    <property type="component" value="Unassembled WGS sequence"/>
</dbReference>
<evidence type="ECO:0000313" key="15">
    <source>
        <dbReference type="Proteomes" id="UP000440732"/>
    </source>
</evidence>
<evidence type="ECO:0000313" key="6">
    <source>
        <dbReference type="EMBL" id="KAE9238065.1"/>
    </source>
</evidence>
<evidence type="ECO:0000313" key="8">
    <source>
        <dbReference type="EMBL" id="KAE9258258.1"/>
    </source>
</evidence>
<dbReference type="OrthoDB" id="89841at2759"/>
<evidence type="ECO:0000313" key="16">
    <source>
        <dbReference type="Proteomes" id="UP000441208"/>
    </source>
</evidence>
<dbReference type="Proteomes" id="UP000440367">
    <property type="component" value="Unassembled WGS sequence"/>
</dbReference>
<evidence type="ECO:0000313" key="18">
    <source>
        <dbReference type="Proteomes" id="UP000486351"/>
    </source>
</evidence>
<dbReference type="EMBL" id="QXFX01000007">
    <property type="protein sequence ID" value="KAE9140014.1"/>
    <property type="molecule type" value="Genomic_DNA"/>
</dbReference>
<dbReference type="EMBL" id="QXGC01000223">
    <property type="protein sequence ID" value="KAE9244245.1"/>
    <property type="molecule type" value="Genomic_DNA"/>
</dbReference>
<evidence type="ECO:0000313" key="13">
    <source>
        <dbReference type="Proteomes" id="UP000437068"/>
    </source>
</evidence>
<proteinExistence type="predicted"/>
<dbReference type="EMBL" id="QXFZ01000023">
    <property type="protein sequence ID" value="KAE9139473.1"/>
    <property type="molecule type" value="Genomic_DNA"/>
</dbReference>
<feature type="chain" id="PRO_5036380741" evidence="1">
    <location>
        <begin position="21"/>
        <end position="181"/>
    </location>
</feature>
<evidence type="ECO:0000256" key="1">
    <source>
        <dbReference type="SAM" id="SignalP"/>
    </source>
</evidence>
<dbReference type="Proteomes" id="UP000433483">
    <property type="component" value="Unassembled WGS sequence"/>
</dbReference>
<dbReference type="Proteomes" id="UP000486351">
    <property type="component" value="Unassembled WGS sequence"/>
</dbReference>
<evidence type="ECO:0000313" key="7">
    <source>
        <dbReference type="EMBL" id="KAE9244245.1"/>
    </source>
</evidence>
<dbReference type="Proteomes" id="UP000437068">
    <property type="component" value="Unassembled WGS sequence"/>
</dbReference>
<comment type="caution">
    <text evidence="5">The sequence shown here is derived from an EMBL/GenBank/DDBJ whole genome shotgun (WGS) entry which is preliminary data.</text>
</comment>
<gene>
    <name evidence="9" type="ORF">PF001_g6116</name>
    <name evidence="8" type="ORF">PF002_g294</name>
    <name evidence="7" type="ORF">PF004_g5762</name>
    <name evidence="6" type="ORF">PF005_g366</name>
    <name evidence="5" type="ORF">PF006_g240</name>
    <name evidence="3" type="ORF">PF007_g1004</name>
    <name evidence="10" type="ORF">PF008_g2465</name>
    <name evidence="2" type="ORF">PF009_g394</name>
    <name evidence="4" type="ORF">PF010_g385</name>
</gene>
<dbReference type="EMBL" id="QXGD01000005">
    <property type="protein sequence ID" value="KAE9258258.1"/>
    <property type="molecule type" value="Genomic_DNA"/>
</dbReference>
<dbReference type="EMBL" id="QXGA01000005">
    <property type="protein sequence ID" value="KAE9155831.1"/>
    <property type="molecule type" value="Genomic_DNA"/>
</dbReference>
<dbReference type="EMBL" id="QXGB01000007">
    <property type="protein sequence ID" value="KAE9238065.1"/>
    <property type="molecule type" value="Genomic_DNA"/>
</dbReference>
<dbReference type="EMBL" id="QXGE01000239">
    <property type="protein sequence ID" value="KAE9318953.1"/>
    <property type="molecule type" value="Genomic_DNA"/>
</dbReference>
<protein>
    <submittedName>
        <fullName evidence="5">Uncharacterized protein</fullName>
    </submittedName>
</protein>
<name>A0A6A3V897_9STRA</name>
<dbReference type="AlphaFoldDB" id="A0A6A3V897"/>
<dbReference type="Proteomes" id="UP000488956">
    <property type="component" value="Unassembled WGS sequence"/>
</dbReference>
<sequence>MIVWMAVGLGPFLLQLRSFATFVKPHKISEQLVAPANAKEETVDLHKFCPVKEWLVAGARCNTKSTHYYRINNRILCRTTAPQYNAHGMYILENTTVEPYNATYASCSGQTTHFHGNFYHGSIGYFAIYAETQGIFCSSDNTAYIAVSGRGTYDINGQRLAHDRGEYGYRKSYWYIFTGTT</sequence>
<evidence type="ECO:0000313" key="11">
    <source>
        <dbReference type="Proteomes" id="UP000429523"/>
    </source>
</evidence>
<evidence type="ECO:0000313" key="14">
    <source>
        <dbReference type="Proteomes" id="UP000440367"/>
    </source>
</evidence>
<evidence type="ECO:0000313" key="2">
    <source>
        <dbReference type="EMBL" id="KAE8950082.1"/>
    </source>
</evidence>
<evidence type="ECO:0000313" key="9">
    <source>
        <dbReference type="EMBL" id="KAE9318953.1"/>
    </source>
</evidence>
<keyword evidence="1" id="KW-0732">Signal</keyword>
<feature type="signal peptide" evidence="1">
    <location>
        <begin position="1"/>
        <end position="20"/>
    </location>
</feature>
<dbReference type="Proteomes" id="UP000440732">
    <property type="component" value="Unassembled WGS sequence"/>
</dbReference>
<evidence type="ECO:0000313" key="19">
    <source>
        <dbReference type="Proteomes" id="UP000488956"/>
    </source>
</evidence>